<keyword evidence="1" id="KW-0175">Coiled coil</keyword>
<reference evidence="2 3" key="1">
    <citation type="journal article" date="2019" name="Nat. Ecol. Evol.">
        <title>Megaphylogeny resolves global patterns of mushroom evolution.</title>
        <authorList>
            <person name="Varga T."/>
            <person name="Krizsan K."/>
            <person name="Foldi C."/>
            <person name="Dima B."/>
            <person name="Sanchez-Garcia M."/>
            <person name="Sanchez-Ramirez S."/>
            <person name="Szollosi G.J."/>
            <person name="Szarkandi J.G."/>
            <person name="Papp V."/>
            <person name="Albert L."/>
            <person name="Andreopoulos W."/>
            <person name="Angelini C."/>
            <person name="Antonin V."/>
            <person name="Barry K.W."/>
            <person name="Bougher N.L."/>
            <person name="Buchanan P."/>
            <person name="Buyck B."/>
            <person name="Bense V."/>
            <person name="Catcheside P."/>
            <person name="Chovatia M."/>
            <person name="Cooper J."/>
            <person name="Damon W."/>
            <person name="Desjardin D."/>
            <person name="Finy P."/>
            <person name="Geml J."/>
            <person name="Haridas S."/>
            <person name="Hughes K."/>
            <person name="Justo A."/>
            <person name="Karasinski D."/>
            <person name="Kautmanova I."/>
            <person name="Kiss B."/>
            <person name="Kocsube S."/>
            <person name="Kotiranta H."/>
            <person name="LaButti K.M."/>
            <person name="Lechner B.E."/>
            <person name="Liimatainen K."/>
            <person name="Lipzen A."/>
            <person name="Lukacs Z."/>
            <person name="Mihaltcheva S."/>
            <person name="Morgado L.N."/>
            <person name="Niskanen T."/>
            <person name="Noordeloos M.E."/>
            <person name="Ohm R.A."/>
            <person name="Ortiz-Santana B."/>
            <person name="Ovrebo C."/>
            <person name="Racz N."/>
            <person name="Riley R."/>
            <person name="Savchenko A."/>
            <person name="Shiryaev A."/>
            <person name="Soop K."/>
            <person name="Spirin V."/>
            <person name="Szebenyi C."/>
            <person name="Tomsovsky M."/>
            <person name="Tulloss R.E."/>
            <person name="Uehling J."/>
            <person name="Grigoriev I.V."/>
            <person name="Vagvolgyi C."/>
            <person name="Papp T."/>
            <person name="Martin F.M."/>
            <person name="Miettinen O."/>
            <person name="Hibbett D.S."/>
            <person name="Nagy L.G."/>
        </authorList>
    </citation>
    <scope>NUCLEOTIDE SEQUENCE [LARGE SCALE GENOMIC DNA]</scope>
    <source>
        <strain evidence="2 3">FP101781</strain>
    </source>
</reference>
<dbReference type="AlphaFoldDB" id="A0A4Y7U1A6"/>
<evidence type="ECO:0000313" key="3">
    <source>
        <dbReference type="Proteomes" id="UP000298030"/>
    </source>
</evidence>
<keyword evidence="3" id="KW-1185">Reference proteome</keyword>
<dbReference type="EMBL" id="QPFP01000001">
    <property type="protein sequence ID" value="TEB40215.1"/>
    <property type="molecule type" value="Genomic_DNA"/>
</dbReference>
<comment type="caution">
    <text evidence="2">The sequence shown here is derived from an EMBL/GenBank/DDBJ whole genome shotgun (WGS) entry which is preliminary data.</text>
</comment>
<dbReference type="Gene3D" id="3.80.10.10">
    <property type="entry name" value="Ribonuclease Inhibitor"/>
    <property type="match status" value="1"/>
</dbReference>
<protein>
    <recommendedName>
        <fullName evidence="4">F-box domain-containing protein</fullName>
    </recommendedName>
</protein>
<evidence type="ECO:0000256" key="1">
    <source>
        <dbReference type="SAM" id="Coils"/>
    </source>
</evidence>
<feature type="coiled-coil region" evidence="1">
    <location>
        <begin position="32"/>
        <end position="59"/>
    </location>
</feature>
<evidence type="ECO:0008006" key="4">
    <source>
        <dbReference type="Google" id="ProtNLM"/>
    </source>
</evidence>
<dbReference type="STRING" id="71717.A0A4Y7U1A6"/>
<accession>A0A4Y7U1A6</accession>
<gene>
    <name evidence="2" type="ORF">FA13DRAFT_1724442</name>
</gene>
<evidence type="ECO:0000313" key="2">
    <source>
        <dbReference type="EMBL" id="TEB40215.1"/>
    </source>
</evidence>
<proteinExistence type="predicted"/>
<dbReference type="Proteomes" id="UP000298030">
    <property type="component" value="Unassembled WGS sequence"/>
</dbReference>
<name>A0A4Y7U1A6_COPMI</name>
<dbReference type="OrthoDB" id="3365698at2759"/>
<sequence>MNLCQGLSNVDHILSTNNVPSSLEAASIKHGIEDLACKIRQTRTELEAMECQLRRHKAALSPIRRTPPEIIAQIIRFVAWGVLHSPGRQHLLWLSLVCRSWREAAMLCHEQWKGVHIEEKDVREPGAFEKIMCWYGRAGNLPKTLEFYLGGNDANCECEGGEEGESGGRCRFLNPTLVRLLKDRPTLDHFFLRISKPSCLFKLLDAISARNPSPDIPLPWVNLRSLILDFSDIDYVEWDDAERAAHSVFNYLPRVTSLTLFMPVIYAVFREDTSAARDASIHLPPSLLGNLTSFEVRCDWEGSHILRMLEHCPQLEKLTIDLFGSNLVHDDMDPLVRRAVTTRLLFPRLHTLKLESQKTLCVLDYLKTPALRSLYFDVFHGTSGRQVDQGFCTTFDLFMKESNCGNTLRSLELINIHTLPTGLAQSIVALRGLERLVLSQVSAILAQLLGSLASRVTEAAGSSDEPALPYLKDVALLKVPNHLAHQCILDFVRSLPSQLNLTISYDTSRSKPHTEQWFMEQLRNREACVRVIPDETLDWCY</sequence>
<dbReference type="InterPro" id="IPR032675">
    <property type="entry name" value="LRR_dom_sf"/>
</dbReference>
<organism evidence="2 3">
    <name type="scientific">Coprinellus micaceus</name>
    <name type="common">Glistening ink-cap mushroom</name>
    <name type="synonym">Coprinus micaceus</name>
    <dbReference type="NCBI Taxonomy" id="71717"/>
    <lineage>
        <taxon>Eukaryota</taxon>
        <taxon>Fungi</taxon>
        <taxon>Dikarya</taxon>
        <taxon>Basidiomycota</taxon>
        <taxon>Agaricomycotina</taxon>
        <taxon>Agaricomycetes</taxon>
        <taxon>Agaricomycetidae</taxon>
        <taxon>Agaricales</taxon>
        <taxon>Agaricineae</taxon>
        <taxon>Psathyrellaceae</taxon>
        <taxon>Coprinellus</taxon>
    </lineage>
</organism>